<dbReference type="RefSeq" id="WP_379956275.1">
    <property type="nucleotide sequence ID" value="NZ_JAUYVI010000004.1"/>
</dbReference>
<accession>A0ABU0YM44</accession>
<sequence>MSFQDFRDGIVSPDLQAIAAHWDAARGTKRMPAWSDIDPVAIGRRLRYVWAWKYERETGDFINRLAGDEIVRAFGKSPRGRKMTEFFAPDTYSAFLPWHQRVVLEPAFLHGSGKVYSRVERNFTGERIMLPLSEDGDSGDGVLGATVYLASAGVGAATSFDGEKLDFYPLD</sequence>
<protein>
    <submittedName>
        <fullName evidence="1">PAS domain-containing protein</fullName>
    </submittedName>
</protein>
<dbReference type="Pfam" id="PF07310">
    <property type="entry name" value="PAS_5"/>
    <property type="match status" value="1"/>
</dbReference>
<reference evidence="2" key="1">
    <citation type="submission" date="2023-08" db="EMBL/GenBank/DDBJ databases">
        <title>Rhodospirillaceae gen. nov., a novel taxon isolated from the Yangtze River Yuezi River estuary sludge.</title>
        <authorList>
            <person name="Ruan L."/>
        </authorList>
    </citation>
    <scope>NUCLEOTIDE SEQUENCE [LARGE SCALE GENOMIC DNA]</scope>
    <source>
        <strain evidence="2">R-7</strain>
    </source>
</reference>
<evidence type="ECO:0000313" key="2">
    <source>
        <dbReference type="Proteomes" id="UP001230156"/>
    </source>
</evidence>
<organism evidence="1 2">
    <name type="scientific">Dongia sedimenti</name>
    <dbReference type="NCBI Taxonomy" id="3064282"/>
    <lineage>
        <taxon>Bacteria</taxon>
        <taxon>Pseudomonadati</taxon>
        <taxon>Pseudomonadota</taxon>
        <taxon>Alphaproteobacteria</taxon>
        <taxon>Rhodospirillales</taxon>
        <taxon>Dongiaceae</taxon>
        <taxon>Dongia</taxon>
    </lineage>
</organism>
<dbReference type="Proteomes" id="UP001230156">
    <property type="component" value="Unassembled WGS sequence"/>
</dbReference>
<keyword evidence="2" id="KW-1185">Reference proteome</keyword>
<gene>
    <name evidence="1" type="ORF">Q8A70_14005</name>
</gene>
<evidence type="ECO:0000313" key="1">
    <source>
        <dbReference type="EMBL" id="MDQ7248794.1"/>
    </source>
</evidence>
<name>A0ABU0YM44_9PROT</name>
<comment type="caution">
    <text evidence="1">The sequence shown here is derived from an EMBL/GenBank/DDBJ whole genome shotgun (WGS) entry which is preliminary data.</text>
</comment>
<dbReference type="EMBL" id="JAUYVI010000004">
    <property type="protein sequence ID" value="MDQ7248794.1"/>
    <property type="molecule type" value="Genomic_DNA"/>
</dbReference>
<dbReference type="InterPro" id="IPR009922">
    <property type="entry name" value="DUF1457"/>
</dbReference>
<proteinExistence type="predicted"/>